<dbReference type="EMBL" id="CP055900">
    <property type="protein sequence ID" value="QKX59018.1"/>
    <property type="molecule type" value="Genomic_DNA"/>
</dbReference>
<dbReference type="Gene3D" id="3.40.630.30">
    <property type="match status" value="1"/>
</dbReference>
<dbReference type="Proteomes" id="UP000509510">
    <property type="component" value="Chromosome III"/>
</dbReference>
<dbReference type="InterPro" id="IPR000182">
    <property type="entry name" value="GNAT_dom"/>
</dbReference>
<protein>
    <recommendedName>
        <fullName evidence="1">N-acetyltransferase domain-containing protein</fullName>
    </recommendedName>
</protein>
<dbReference type="InterPro" id="IPR052523">
    <property type="entry name" value="Trichothecene_AcTrans"/>
</dbReference>
<keyword evidence="3" id="KW-1185">Reference proteome</keyword>
<dbReference type="GeneID" id="55993643"/>
<dbReference type="CDD" id="cd04301">
    <property type="entry name" value="NAT_SF"/>
    <property type="match status" value="1"/>
</dbReference>
<dbReference type="PROSITE" id="PS51186">
    <property type="entry name" value="GNAT"/>
    <property type="match status" value="1"/>
</dbReference>
<dbReference type="KEGG" id="trg:TRUGW13939_06147"/>
<proteinExistence type="predicted"/>
<dbReference type="GO" id="GO:0016747">
    <property type="term" value="F:acyltransferase activity, transferring groups other than amino-acyl groups"/>
    <property type="evidence" value="ECO:0007669"/>
    <property type="project" value="InterPro"/>
</dbReference>
<accession>A0A7H8QZ98</accession>
<dbReference type="RefSeq" id="XP_035345196.1">
    <property type="nucleotide sequence ID" value="XM_035489303.1"/>
</dbReference>
<name>A0A7H8QZ98_TALRU</name>
<dbReference type="PANTHER" id="PTHR42791">
    <property type="entry name" value="GNAT FAMILY ACETYLTRANSFERASE"/>
    <property type="match status" value="1"/>
</dbReference>
<dbReference type="AlphaFoldDB" id="A0A7H8QZ98"/>
<evidence type="ECO:0000259" key="1">
    <source>
        <dbReference type="PROSITE" id="PS51186"/>
    </source>
</evidence>
<dbReference type="SUPFAM" id="SSF55729">
    <property type="entry name" value="Acyl-CoA N-acyltransferases (Nat)"/>
    <property type="match status" value="1"/>
</dbReference>
<reference evidence="3" key="1">
    <citation type="submission" date="2020-06" db="EMBL/GenBank/DDBJ databases">
        <title>A chromosome-scale genome assembly of Talaromyces rugulosus W13939.</title>
        <authorList>
            <person name="Wang B."/>
            <person name="Guo L."/>
            <person name="Ye K."/>
            <person name="Wang L."/>
        </authorList>
    </citation>
    <scope>NUCLEOTIDE SEQUENCE [LARGE SCALE GENOMIC DNA]</scope>
    <source>
        <strain evidence="3">W13939</strain>
    </source>
</reference>
<evidence type="ECO:0000313" key="3">
    <source>
        <dbReference type="Proteomes" id="UP000509510"/>
    </source>
</evidence>
<evidence type="ECO:0000313" key="2">
    <source>
        <dbReference type="EMBL" id="QKX59018.1"/>
    </source>
</evidence>
<feature type="domain" description="N-acetyltransferase" evidence="1">
    <location>
        <begin position="69"/>
        <end position="224"/>
    </location>
</feature>
<dbReference type="InterPro" id="IPR016181">
    <property type="entry name" value="Acyl_CoA_acyltransferase"/>
</dbReference>
<sequence length="224" mass="24989">MPPKNITISVSRATEDDTLPLAQVEAIGFHDPTAEEPSTSMGRVMFGPPTESGQSFRAQELIQRMRTMPEVRLYKAVSQEEGKVVGFGGWRFYTEPFPEQDTWEDKPWEFARNPQACNEFFGAMARTKTKYMGGQRVLSKNIAGLEILVVHPDYQGIGVGKKLIQTGLDDATALALDKAYLEASEAGYPLYKKFGWQDVDQVLIDLGKYGGKGVWPTVCMRRGD</sequence>
<gene>
    <name evidence="2" type="ORF">TRUGW13939_06147</name>
</gene>
<dbReference type="OrthoDB" id="2832510at2759"/>
<dbReference type="PANTHER" id="PTHR42791:SF14">
    <property type="entry name" value="N-ACETYLTRANSFERASE DOMAIN-CONTAINING PROTEIN"/>
    <property type="match status" value="1"/>
</dbReference>
<dbReference type="Pfam" id="PF00583">
    <property type="entry name" value="Acetyltransf_1"/>
    <property type="match status" value="1"/>
</dbReference>
<organism evidence="2 3">
    <name type="scientific">Talaromyces rugulosus</name>
    <name type="common">Penicillium rugulosum</name>
    <dbReference type="NCBI Taxonomy" id="121627"/>
    <lineage>
        <taxon>Eukaryota</taxon>
        <taxon>Fungi</taxon>
        <taxon>Dikarya</taxon>
        <taxon>Ascomycota</taxon>
        <taxon>Pezizomycotina</taxon>
        <taxon>Eurotiomycetes</taxon>
        <taxon>Eurotiomycetidae</taxon>
        <taxon>Eurotiales</taxon>
        <taxon>Trichocomaceae</taxon>
        <taxon>Talaromyces</taxon>
        <taxon>Talaromyces sect. Islandici</taxon>
    </lineage>
</organism>